<dbReference type="RefSeq" id="WP_078761219.1">
    <property type="nucleotide sequence ID" value="NZ_FUWS01000004.1"/>
</dbReference>
<dbReference type="InterPro" id="IPR011050">
    <property type="entry name" value="Pectin_lyase_fold/virulence"/>
</dbReference>
<keyword evidence="2" id="KW-0119">Carbohydrate metabolism</keyword>
<evidence type="ECO:0000313" key="5">
    <source>
        <dbReference type="EMBL" id="SJZ92411.1"/>
    </source>
</evidence>
<reference evidence="5 6" key="1">
    <citation type="submission" date="2017-02" db="EMBL/GenBank/DDBJ databases">
        <authorList>
            <person name="Peterson S.W."/>
        </authorList>
    </citation>
    <scope>NUCLEOTIDE SEQUENCE [LARGE SCALE GENOMIC DNA]</scope>
    <source>
        <strain evidence="5 6">DSM 45154</strain>
    </source>
</reference>
<name>A0A1T4PM27_9ACTN</name>
<dbReference type="PANTHER" id="PTHR31683">
    <property type="entry name" value="PECTATE LYASE 18-RELATED"/>
    <property type="match status" value="1"/>
</dbReference>
<accession>A0A1T4PM27</accession>
<dbReference type="InterPro" id="IPR045032">
    <property type="entry name" value="PEL"/>
</dbReference>
<comment type="similarity">
    <text evidence="2">Belongs to the polysaccharide lyase 1 family.</text>
</comment>
<dbReference type="GO" id="GO:0000272">
    <property type="term" value="P:polysaccharide catabolic process"/>
    <property type="evidence" value="ECO:0007669"/>
    <property type="project" value="UniProtKB-KW"/>
</dbReference>
<dbReference type="PANTHER" id="PTHR31683:SF18">
    <property type="entry name" value="PECTATE LYASE 21-RELATED"/>
    <property type="match status" value="1"/>
</dbReference>
<dbReference type="EMBL" id="FUWS01000004">
    <property type="protein sequence ID" value="SJZ92411.1"/>
    <property type="molecule type" value="Genomic_DNA"/>
</dbReference>
<evidence type="ECO:0000256" key="2">
    <source>
        <dbReference type="RuleBase" id="RU361173"/>
    </source>
</evidence>
<dbReference type="InterPro" id="IPR006626">
    <property type="entry name" value="PbH1"/>
</dbReference>
<protein>
    <submittedName>
        <fullName evidence="5">Pectate lyase</fullName>
    </submittedName>
</protein>
<dbReference type="OrthoDB" id="9804661at2"/>
<dbReference type="AlphaFoldDB" id="A0A1T4PM27"/>
<feature type="chain" id="PRO_5012888287" evidence="3">
    <location>
        <begin position="42"/>
        <end position="329"/>
    </location>
</feature>
<evidence type="ECO:0000256" key="1">
    <source>
        <dbReference type="ARBA" id="ARBA00023239"/>
    </source>
</evidence>
<gene>
    <name evidence="5" type="ORF">SAMN02745673_01880</name>
</gene>
<dbReference type="GO" id="GO:0030570">
    <property type="term" value="F:pectate lyase activity"/>
    <property type="evidence" value="ECO:0007669"/>
    <property type="project" value="InterPro"/>
</dbReference>
<evidence type="ECO:0000256" key="3">
    <source>
        <dbReference type="SAM" id="SignalP"/>
    </source>
</evidence>
<sequence>MRENRKTHSSPHRFRTAAGAGAAAVLSGVALIAALPGTAGAAPTALADTPTGWASQNGGTTGGAGGTTVRVSDADELTEAMSSDGPLVIEVEGTIDLSGMNDVTSDKTIIGVGSNATITGGGLDVDSAHNVIIRNLHFEDWDDDAINVQDGSTNVWIDHNSFTGGDDGATDVKRESDYVTISWNHYYDHSKTALLGHSDGHTEDIGHLRVTYHHNYFDGTDSRHPRVRFGDQVHVYNNYFRDNSEYGVASTMDAGVIVEANYFENVDNPTHVGYADSDPGRLVERNNIYDNSGAPEAAGSVSPVPYGYTADPAQNIPSLVSQGAGPGNI</sequence>
<dbReference type="GO" id="GO:0005576">
    <property type="term" value="C:extracellular region"/>
    <property type="evidence" value="ECO:0007669"/>
    <property type="project" value="UniProtKB-SubCell"/>
</dbReference>
<dbReference type="SMART" id="SM00710">
    <property type="entry name" value="PbH1"/>
    <property type="match status" value="4"/>
</dbReference>
<comment type="subcellular location">
    <subcellularLocation>
        <location evidence="2">Secreted</location>
    </subcellularLocation>
</comment>
<dbReference type="InterPro" id="IPR002022">
    <property type="entry name" value="Pec_lyase"/>
</dbReference>
<dbReference type="STRING" id="1122192.SAMN02745673_01880"/>
<dbReference type="Pfam" id="PF00544">
    <property type="entry name" value="Pectate_lyase_4"/>
    <property type="match status" value="1"/>
</dbReference>
<evidence type="ECO:0000259" key="4">
    <source>
        <dbReference type="SMART" id="SM00656"/>
    </source>
</evidence>
<dbReference type="SUPFAM" id="SSF51126">
    <property type="entry name" value="Pectin lyase-like"/>
    <property type="match status" value="1"/>
</dbReference>
<dbReference type="Gene3D" id="2.160.20.10">
    <property type="entry name" value="Single-stranded right-handed beta-helix, Pectin lyase-like"/>
    <property type="match status" value="1"/>
</dbReference>
<proteinExistence type="inferred from homology"/>
<dbReference type="SMART" id="SM00656">
    <property type="entry name" value="Amb_all"/>
    <property type="match status" value="1"/>
</dbReference>
<dbReference type="Proteomes" id="UP000190637">
    <property type="component" value="Unassembled WGS sequence"/>
</dbReference>
<keyword evidence="2" id="KW-0964">Secreted</keyword>
<keyword evidence="1 2" id="KW-0456">Lyase</keyword>
<keyword evidence="2" id="KW-0624">Polysaccharide degradation</keyword>
<keyword evidence="6" id="KW-1185">Reference proteome</keyword>
<dbReference type="InterPro" id="IPR012334">
    <property type="entry name" value="Pectin_lyas_fold"/>
</dbReference>
<feature type="signal peptide" evidence="3">
    <location>
        <begin position="1"/>
        <end position="41"/>
    </location>
</feature>
<keyword evidence="3" id="KW-0732">Signal</keyword>
<feature type="domain" description="Pectate lyase" evidence="4">
    <location>
        <begin position="64"/>
        <end position="269"/>
    </location>
</feature>
<evidence type="ECO:0000313" key="6">
    <source>
        <dbReference type="Proteomes" id="UP000190637"/>
    </source>
</evidence>
<organism evidence="5 6">
    <name type="scientific">Marinactinospora thermotolerans DSM 45154</name>
    <dbReference type="NCBI Taxonomy" id="1122192"/>
    <lineage>
        <taxon>Bacteria</taxon>
        <taxon>Bacillati</taxon>
        <taxon>Actinomycetota</taxon>
        <taxon>Actinomycetes</taxon>
        <taxon>Streptosporangiales</taxon>
        <taxon>Nocardiopsidaceae</taxon>
        <taxon>Marinactinospora</taxon>
    </lineage>
</organism>